<dbReference type="FunCoup" id="A0A7M7GJN7">
    <property type="interactions" value="369"/>
</dbReference>
<dbReference type="KEGG" id="spu:100889034"/>
<evidence type="ECO:0000256" key="2">
    <source>
        <dbReference type="ARBA" id="ARBA00004906"/>
    </source>
</evidence>
<evidence type="ECO:0000256" key="13">
    <source>
        <dbReference type="PROSITE-ProRule" id="PRU00175"/>
    </source>
</evidence>
<dbReference type="SUPFAM" id="SSF57850">
    <property type="entry name" value="RING/U-box"/>
    <property type="match status" value="1"/>
</dbReference>
<dbReference type="FunFam" id="3.30.40.10:FF:000127">
    <property type="entry name" value="E3 ubiquitin-protein ligase RNF181"/>
    <property type="match status" value="1"/>
</dbReference>
<dbReference type="PROSITE" id="PS50089">
    <property type="entry name" value="ZF_RING_2"/>
    <property type="match status" value="1"/>
</dbReference>
<evidence type="ECO:0000256" key="11">
    <source>
        <dbReference type="ARBA" id="ARBA00041674"/>
    </source>
</evidence>
<keyword evidence="6 13" id="KW-0863">Zinc-finger</keyword>
<evidence type="ECO:0000256" key="12">
    <source>
        <dbReference type="ARBA" id="ARBA00045940"/>
    </source>
</evidence>
<dbReference type="OrthoDB" id="10000441at2759"/>
<dbReference type="InParanoid" id="A0A7M7GJN7"/>
<evidence type="ECO:0000256" key="9">
    <source>
        <dbReference type="ARBA" id="ARBA00038197"/>
    </source>
</evidence>
<keyword evidence="7" id="KW-0833">Ubl conjugation pathway</keyword>
<evidence type="ECO:0000256" key="10">
    <source>
        <dbReference type="ARBA" id="ARBA00039317"/>
    </source>
</evidence>
<dbReference type="InterPro" id="IPR013083">
    <property type="entry name" value="Znf_RING/FYVE/PHD"/>
</dbReference>
<name>A0A7M7GJN7_STRPU</name>
<evidence type="ECO:0000256" key="5">
    <source>
        <dbReference type="ARBA" id="ARBA00022723"/>
    </source>
</evidence>
<evidence type="ECO:0000313" key="16">
    <source>
        <dbReference type="Proteomes" id="UP000007110"/>
    </source>
</evidence>
<dbReference type="PANTHER" id="PTHR15710">
    <property type="entry name" value="E3 UBIQUITIN-PROTEIN LIGASE PRAJA"/>
    <property type="match status" value="1"/>
</dbReference>
<sequence>MASYFDEHGCEPTGETGPELNTLLRWARILINDVRQYAEREGLELPPDIRKAPPASKECVANLKETNVLKDRSEKCPICLLPYRRGDVTKTLPCTHEFHQTCILPWLGKTNSCPLCRHELPTDDEDYEEYKKHKARAKQRQFETESLHNSMYT</sequence>
<dbReference type="GO" id="GO:0008270">
    <property type="term" value="F:zinc ion binding"/>
    <property type="evidence" value="ECO:0007669"/>
    <property type="project" value="UniProtKB-KW"/>
</dbReference>
<dbReference type="EC" id="2.3.2.27" evidence="3"/>
<keyword evidence="4" id="KW-0808">Transferase</keyword>
<evidence type="ECO:0000256" key="3">
    <source>
        <dbReference type="ARBA" id="ARBA00012483"/>
    </source>
</evidence>
<proteinExistence type="inferred from homology"/>
<dbReference type="InterPro" id="IPR001841">
    <property type="entry name" value="Znf_RING"/>
</dbReference>
<dbReference type="GO" id="GO:0061630">
    <property type="term" value="F:ubiquitin protein ligase activity"/>
    <property type="evidence" value="ECO:0007669"/>
    <property type="project" value="UniProtKB-EC"/>
</dbReference>
<feature type="domain" description="RING-type" evidence="14">
    <location>
        <begin position="76"/>
        <end position="117"/>
    </location>
</feature>
<dbReference type="PANTHER" id="PTHR15710:SF160">
    <property type="entry name" value="E3 UBIQUITIN-PROTEIN LIGASE RNF181"/>
    <property type="match status" value="1"/>
</dbReference>
<dbReference type="CDD" id="cd16669">
    <property type="entry name" value="RING-H2_RNF181"/>
    <property type="match status" value="1"/>
</dbReference>
<accession>A0A7M7GJN7</accession>
<evidence type="ECO:0000256" key="1">
    <source>
        <dbReference type="ARBA" id="ARBA00000900"/>
    </source>
</evidence>
<dbReference type="RefSeq" id="XP_003731281.1">
    <property type="nucleotide sequence ID" value="XM_003731233.3"/>
</dbReference>
<comment type="catalytic activity">
    <reaction evidence="1">
        <text>S-ubiquitinyl-[E2 ubiquitin-conjugating enzyme]-L-cysteine + [acceptor protein]-L-lysine = [E2 ubiquitin-conjugating enzyme]-L-cysteine + N(6)-ubiquitinyl-[acceptor protein]-L-lysine.</text>
        <dbReference type="EC" id="2.3.2.27"/>
    </reaction>
</comment>
<dbReference type="Proteomes" id="UP000007110">
    <property type="component" value="Unassembled WGS sequence"/>
</dbReference>
<keyword evidence="5" id="KW-0479">Metal-binding</keyword>
<protein>
    <recommendedName>
        <fullName evidence="10">E3 ubiquitin-protein ligase RNF181</fullName>
        <ecNumber evidence="3">2.3.2.27</ecNumber>
    </recommendedName>
    <alternativeName>
        <fullName evidence="11">RING finger protein 181</fullName>
    </alternativeName>
</protein>
<evidence type="ECO:0000256" key="7">
    <source>
        <dbReference type="ARBA" id="ARBA00022786"/>
    </source>
</evidence>
<evidence type="ECO:0000256" key="8">
    <source>
        <dbReference type="ARBA" id="ARBA00022833"/>
    </source>
</evidence>
<evidence type="ECO:0000313" key="15">
    <source>
        <dbReference type="EnsemblMetazoa" id="XP_003731281"/>
    </source>
</evidence>
<reference evidence="15" key="2">
    <citation type="submission" date="2021-01" db="UniProtKB">
        <authorList>
            <consortium name="EnsemblMetazoa"/>
        </authorList>
    </citation>
    <scope>IDENTIFICATION</scope>
</reference>
<evidence type="ECO:0000256" key="6">
    <source>
        <dbReference type="ARBA" id="ARBA00022771"/>
    </source>
</evidence>
<reference evidence="16" key="1">
    <citation type="submission" date="2015-02" db="EMBL/GenBank/DDBJ databases">
        <title>Genome sequencing for Strongylocentrotus purpuratus.</title>
        <authorList>
            <person name="Murali S."/>
            <person name="Liu Y."/>
            <person name="Vee V."/>
            <person name="English A."/>
            <person name="Wang M."/>
            <person name="Skinner E."/>
            <person name="Han Y."/>
            <person name="Muzny D.M."/>
            <person name="Worley K.C."/>
            <person name="Gibbs R.A."/>
        </authorList>
    </citation>
    <scope>NUCLEOTIDE SEQUENCE</scope>
</reference>
<dbReference type="Pfam" id="PF13639">
    <property type="entry name" value="zf-RING_2"/>
    <property type="match status" value="1"/>
</dbReference>
<dbReference type="SMART" id="SM00184">
    <property type="entry name" value="RING"/>
    <property type="match status" value="1"/>
</dbReference>
<dbReference type="OMA" id="KKANSCP"/>
<dbReference type="Gene3D" id="3.30.40.10">
    <property type="entry name" value="Zinc/RING finger domain, C3HC4 (zinc finger)"/>
    <property type="match status" value="1"/>
</dbReference>
<dbReference type="GeneID" id="100889034"/>
<dbReference type="EnsemblMetazoa" id="XM_003731233">
    <property type="protein sequence ID" value="XP_003731281"/>
    <property type="gene ID" value="LOC100889034"/>
</dbReference>
<dbReference type="AlphaFoldDB" id="A0A7M7GJN7"/>
<evidence type="ECO:0000259" key="14">
    <source>
        <dbReference type="PROSITE" id="PS50089"/>
    </source>
</evidence>
<comment type="similarity">
    <text evidence="9">Belongs to the RNF181 family.</text>
</comment>
<keyword evidence="8" id="KW-0862">Zinc</keyword>
<keyword evidence="16" id="KW-1185">Reference proteome</keyword>
<comment type="pathway">
    <text evidence="2">Protein modification; protein ubiquitination.</text>
</comment>
<comment type="function">
    <text evidence="12">E3 ubiquitin-protein ligase which accepts ubiquitin from an E2 ubiquitin-conjugating enzyme in the form of a thioester and then directly transfers the ubiquitin to targeted substrates. Catalyzes monoubiquitination of 26S proteasome subunit PSMC2/RPT1.</text>
</comment>
<dbReference type="GO" id="GO:0016567">
    <property type="term" value="P:protein ubiquitination"/>
    <property type="evidence" value="ECO:0007669"/>
    <property type="project" value="UniProtKB-ARBA"/>
</dbReference>
<evidence type="ECO:0000256" key="4">
    <source>
        <dbReference type="ARBA" id="ARBA00022679"/>
    </source>
</evidence>
<organism evidence="15 16">
    <name type="scientific">Strongylocentrotus purpuratus</name>
    <name type="common">Purple sea urchin</name>
    <dbReference type="NCBI Taxonomy" id="7668"/>
    <lineage>
        <taxon>Eukaryota</taxon>
        <taxon>Metazoa</taxon>
        <taxon>Echinodermata</taxon>
        <taxon>Eleutherozoa</taxon>
        <taxon>Echinozoa</taxon>
        <taxon>Echinoidea</taxon>
        <taxon>Euechinoidea</taxon>
        <taxon>Echinacea</taxon>
        <taxon>Camarodonta</taxon>
        <taxon>Echinidea</taxon>
        <taxon>Strongylocentrotidae</taxon>
        <taxon>Strongylocentrotus</taxon>
    </lineage>
</organism>